<feature type="compositionally biased region" description="Basic and acidic residues" evidence="1">
    <location>
        <begin position="50"/>
        <end position="61"/>
    </location>
</feature>
<dbReference type="AlphaFoldDB" id="A0A226D0I2"/>
<organism evidence="2 3">
    <name type="scientific">Folsomia candida</name>
    <name type="common">Springtail</name>
    <dbReference type="NCBI Taxonomy" id="158441"/>
    <lineage>
        <taxon>Eukaryota</taxon>
        <taxon>Metazoa</taxon>
        <taxon>Ecdysozoa</taxon>
        <taxon>Arthropoda</taxon>
        <taxon>Hexapoda</taxon>
        <taxon>Collembola</taxon>
        <taxon>Entomobryomorpha</taxon>
        <taxon>Isotomoidea</taxon>
        <taxon>Isotomidae</taxon>
        <taxon>Proisotominae</taxon>
        <taxon>Folsomia</taxon>
    </lineage>
</organism>
<evidence type="ECO:0000313" key="3">
    <source>
        <dbReference type="Proteomes" id="UP000198287"/>
    </source>
</evidence>
<feature type="region of interest" description="Disordered" evidence="1">
    <location>
        <begin position="40"/>
        <end position="66"/>
    </location>
</feature>
<dbReference type="Proteomes" id="UP000198287">
    <property type="component" value="Unassembled WGS sequence"/>
</dbReference>
<reference evidence="2 3" key="1">
    <citation type="submission" date="2015-12" db="EMBL/GenBank/DDBJ databases">
        <title>The genome of Folsomia candida.</title>
        <authorList>
            <person name="Faddeeva A."/>
            <person name="Derks M.F."/>
            <person name="Anvar Y."/>
            <person name="Smit S."/>
            <person name="Van Straalen N."/>
            <person name="Roelofs D."/>
        </authorList>
    </citation>
    <scope>NUCLEOTIDE SEQUENCE [LARGE SCALE GENOMIC DNA]</scope>
    <source>
        <strain evidence="2 3">VU population</strain>
        <tissue evidence="2">Whole body</tissue>
    </source>
</reference>
<proteinExistence type="predicted"/>
<dbReference type="OrthoDB" id="10060331at2759"/>
<name>A0A226D0I2_FOLCA</name>
<feature type="compositionally biased region" description="Basic and acidic residues" evidence="1">
    <location>
        <begin position="195"/>
        <end position="211"/>
    </location>
</feature>
<accession>A0A226D0I2</accession>
<keyword evidence="3" id="KW-1185">Reference proteome</keyword>
<dbReference type="PANTHER" id="PTHR37558:SF1">
    <property type="entry name" value="HTH CENPB-TYPE DOMAIN-CONTAINING PROTEIN"/>
    <property type="match status" value="1"/>
</dbReference>
<dbReference type="PANTHER" id="PTHR37558">
    <property type="entry name" value="HTH CENPB-TYPE DOMAIN-CONTAINING PROTEIN"/>
    <property type="match status" value="1"/>
</dbReference>
<sequence length="211" mass="24055">MQRYVDKSEDGREFRPILPKAEPKKLVRYRGGQIVSTKGERFTKVAVTHTGEEETSRSSGERKRKPAFRFKAGDDISLLREVIVEEPFAAPHGEINRRWESIVGRLGGKYSAETARKRFLLLVAEFKSENADQIKSSGTEEEYGERAQLLQDLVDRMADVEKIKFNKKSKAPGDEKAAEIRDEAMKSCERRKKIAERPDNNSSPPEKKEVS</sequence>
<feature type="compositionally biased region" description="Basic and acidic residues" evidence="1">
    <location>
        <begin position="171"/>
        <end position="188"/>
    </location>
</feature>
<dbReference type="EMBL" id="LNIX01000052">
    <property type="protein sequence ID" value="OXA37796.1"/>
    <property type="molecule type" value="Genomic_DNA"/>
</dbReference>
<evidence type="ECO:0000256" key="1">
    <source>
        <dbReference type="SAM" id="MobiDB-lite"/>
    </source>
</evidence>
<comment type="caution">
    <text evidence="2">The sequence shown here is derived from an EMBL/GenBank/DDBJ whole genome shotgun (WGS) entry which is preliminary data.</text>
</comment>
<feature type="region of interest" description="Disordered" evidence="1">
    <location>
        <begin position="167"/>
        <end position="211"/>
    </location>
</feature>
<gene>
    <name evidence="2" type="ORF">Fcan01_27434</name>
</gene>
<dbReference type="OMA" id="MKSCERR"/>
<evidence type="ECO:0000313" key="2">
    <source>
        <dbReference type="EMBL" id="OXA37796.1"/>
    </source>
</evidence>
<protein>
    <submittedName>
        <fullName evidence="2">CUE domain-containing protein 2</fullName>
    </submittedName>
</protein>